<proteinExistence type="predicted"/>
<dbReference type="EMBL" id="JABKAU010000023">
    <property type="protein sequence ID" value="NVO32116.1"/>
    <property type="molecule type" value="Genomic_DNA"/>
</dbReference>
<evidence type="ECO:0000313" key="2">
    <source>
        <dbReference type="Proteomes" id="UP000565521"/>
    </source>
</evidence>
<dbReference type="AlphaFoldDB" id="A0A7Y7U5U4"/>
<dbReference type="Gene3D" id="3.40.50.2000">
    <property type="entry name" value="Glycogen Phosphorylase B"/>
    <property type="match status" value="1"/>
</dbReference>
<keyword evidence="1" id="KW-0808">Transferase</keyword>
<accession>A0A7Y7U5U4</accession>
<dbReference type="SUPFAM" id="SSF53756">
    <property type="entry name" value="UDP-Glycosyltransferase/glycogen phosphorylase"/>
    <property type="match status" value="1"/>
</dbReference>
<dbReference type="PANTHER" id="PTHR12526">
    <property type="entry name" value="GLYCOSYLTRANSFERASE"/>
    <property type="match status" value="1"/>
</dbReference>
<protein>
    <submittedName>
        <fullName evidence="1">Glycosyltransferase family 4 protein</fullName>
    </submittedName>
</protein>
<name>A0A7Y7U5U4_9BACT</name>
<gene>
    <name evidence="1" type="ORF">HW554_12895</name>
</gene>
<dbReference type="CDD" id="cd03801">
    <property type="entry name" value="GT4_PimA-like"/>
    <property type="match status" value="1"/>
</dbReference>
<dbReference type="PANTHER" id="PTHR12526:SF630">
    <property type="entry name" value="GLYCOSYLTRANSFERASE"/>
    <property type="match status" value="1"/>
</dbReference>
<keyword evidence="2" id="KW-1185">Reference proteome</keyword>
<dbReference type="GO" id="GO:0016740">
    <property type="term" value="F:transferase activity"/>
    <property type="evidence" value="ECO:0007669"/>
    <property type="project" value="UniProtKB-KW"/>
</dbReference>
<sequence>MKILFMVPYPTGKAPSQRFRFEQYFGALDEAGYQYQIAPFISEATWRILYLPGHQLRKVLGIVSGFASRAAQLLKVHKYDYVFIHREASPIGPPLFEWLLAKVWRKKIIYDFDDAIWMQDPASRSTLISRLKWQQKVGHICGWAEKVSCGNAYLRDYAGQFNARAVINPTTLDTELLHNQVRDQYAPGRSVIGWTGTHTTLRHLDLVWPVLEQLQQEGHDFEFRIISNAPPPPQQLQNLRYLPWRKETEIADLSQFHIGLMPLVDDPWARGKCAFKALQYMSLGMPALVSPVGMNTEVVQDGYNGFVCATSGQWYAALVALLTDKDLCARQGKAARQTIEEHYSVRSNRANFLSLFN</sequence>
<dbReference type="RefSeq" id="WP_176909002.1">
    <property type="nucleotide sequence ID" value="NZ_JABKAU010000023.1"/>
</dbReference>
<evidence type="ECO:0000313" key="1">
    <source>
        <dbReference type="EMBL" id="NVO32116.1"/>
    </source>
</evidence>
<reference evidence="1 2" key="1">
    <citation type="submission" date="2020-05" db="EMBL/GenBank/DDBJ databases">
        <title>Hymenobacter terrestris sp. nov. and Hymenobacter lapidiphilus sp. nov., isolated from regoliths in Antarctica.</title>
        <authorList>
            <person name="Sedlacek I."/>
            <person name="Pantucek R."/>
            <person name="Zeman M."/>
            <person name="Holochova P."/>
            <person name="Kralova S."/>
            <person name="Stankova E."/>
            <person name="Sedo O."/>
            <person name="Micenkova L."/>
            <person name="Svec P."/>
            <person name="Gupta V."/>
            <person name="Sood U."/>
            <person name="Korpole U.S."/>
            <person name="Lal R."/>
        </authorList>
    </citation>
    <scope>NUCLEOTIDE SEQUENCE [LARGE SCALE GENOMIC DNA]</scope>
    <source>
        <strain evidence="1 2">P5342</strain>
    </source>
</reference>
<comment type="caution">
    <text evidence="1">The sequence shown here is derived from an EMBL/GenBank/DDBJ whole genome shotgun (WGS) entry which is preliminary data.</text>
</comment>
<dbReference type="Proteomes" id="UP000565521">
    <property type="component" value="Unassembled WGS sequence"/>
</dbReference>
<dbReference type="Pfam" id="PF13692">
    <property type="entry name" value="Glyco_trans_1_4"/>
    <property type="match status" value="1"/>
</dbReference>
<organism evidence="1 2">
    <name type="scientific">Hymenobacter lapidiphilus</name>
    <dbReference type="NCBI Taxonomy" id="2608003"/>
    <lineage>
        <taxon>Bacteria</taxon>
        <taxon>Pseudomonadati</taxon>
        <taxon>Bacteroidota</taxon>
        <taxon>Cytophagia</taxon>
        <taxon>Cytophagales</taxon>
        <taxon>Hymenobacteraceae</taxon>
        <taxon>Hymenobacter</taxon>
    </lineage>
</organism>